<organism evidence="2 3">
    <name type="scientific">Microscilla marina ATCC 23134</name>
    <dbReference type="NCBI Taxonomy" id="313606"/>
    <lineage>
        <taxon>Bacteria</taxon>
        <taxon>Pseudomonadati</taxon>
        <taxon>Bacteroidota</taxon>
        <taxon>Cytophagia</taxon>
        <taxon>Cytophagales</taxon>
        <taxon>Microscillaceae</taxon>
        <taxon>Microscilla</taxon>
    </lineage>
</organism>
<reference evidence="2 3" key="1">
    <citation type="submission" date="2007-01" db="EMBL/GenBank/DDBJ databases">
        <authorList>
            <person name="Haygood M."/>
            <person name="Podell S."/>
            <person name="Anderson C."/>
            <person name="Hopkinson B."/>
            <person name="Roe K."/>
            <person name="Barbeau K."/>
            <person name="Gaasterland T."/>
            <person name="Ferriera S."/>
            <person name="Johnson J."/>
            <person name="Kravitz S."/>
            <person name="Beeson K."/>
            <person name="Sutton G."/>
            <person name="Rogers Y.-H."/>
            <person name="Friedman R."/>
            <person name="Frazier M."/>
            <person name="Venter J.C."/>
        </authorList>
    </citation>
    <scope>NUCLEOTIDE SEQUENCE [LARGE SCALE GENOMIC DNA]</scope>
    <source>
        <strain evidence="2 3">ATCC 23134</strain>
    </source>
</reference>
<dbReference type="EMBL" id="AAWS01000014">
    <property type="protein sequence ID" value="EAY28771.1"/>
    <property type="molecule type" value="Genomic_DNA"/>
</dbReference>
<dbReference type="AlphaFoldDB" id="A1ZLL7"/>
<evidence type="ECO:0000313" key="2">
    <source>
        <dbReference type="EMBL" id="EAY28771.1"/>
    </source>
</evidence>
<sequence>MVGSLWGCHGSTSTQHPPVATPKDSVVSTTIVAPSAQKEVKPPVKTIEIPYDATAGKKRALLAQEAYKNPRDQRTYGADPKAKAKGEKLDCSYFVREVSTTAQSDKARRIKQQRGYLQPHELVKYDQFFTPKRLYANKLKSMSGKMADVLQKHGVYSTRVNDIHLGDYVFIGKGKTRSIQSIGHAMVVSKIDTINGHLRYYFIDAGYRGIKKVNGVIKRVKRSVRSGYYITHQGTVWSGKYIRYFKGTGRPR</sequence>
<keyword evidence="3" id="KW-1185">Reference proteome</keyword>
<evidence type="ECO:0000313" key="3">
    <source>
        <dbReference type="Proteomes" id="UP000004095"/>
    </source>
</evidence>
<accession>A1ZLL7</accession>
<comment type="caution">
    <text evidence="2">The sequence shown here is derived from an EMBL/GenBank/DDBJ whole genome shotgun (WGS) entry which is preliminary data.</text>
</comment>
<evidence type="ECO:0000256" key="1">
    <source>
        <dbReference type="SAM" id="MobiDB-lite"/>
    </source>
</evidence>
<feature type="region of interest" description="Disordered" evidence="1">
    <location>
        <begin position="1"/>
        <end position="23"/>
    </location>
</feature>
<name>A1ZLL7_MICM2</name>
<protein>
    <submittedName>
        <fullName evidence="2">Uncharacterized protein</fullName>
    </submittedName>
</protein>
<gene>
    <name evidence="2" type="ORF">M23134_07869</name>
</gene>
<dbReference type="Proteomes" id="UP000004095">
    <property type="component" value="Unassembled WGS sequence"/>
</dbReference>
<proteinExistence type="predicted"/>